<proteinExistence type="predicted"/>
<dbReference type="RefSeq" id="WP_183719863.1">
    <property type="nucleotide sequence ID" value="NZ_JACHGO010000005.1"/>
</dbReference>
<name>A0A7W8C2Z7_9BACT</name>
<organism evidence="1 2">
    <name type="scientific">Desulfovibrio intestinalis</name>
    <dbReference type="NCBI Taxonomy" id="58621"/>
    <lineage>
        <taxon>Bacteria</taxon>
        <taxon>Pseudomonadati</taxon>
        <taxon>Thermodesulfobacteriota</taxon>
        <taxon>Desulfovibrionia</taxon>
        <taxon>Desulfovibrionales</taxon>
        <taxon>Desulfovibrionaceae</taxon>
        <taxon>Desulfovibrio</taxon>
    </lineage>
</organism>
<dbReference type="Proteomes" id="UP000539075">
    <property type="component" value="Unassembled WGS sequence"/>
</dbReference>
<keyword evidence="2" id="KW-1185">Reference proteome</keyword>
<dbReference type="EMBL" id="JACHGO010000005">
    <property type="protein sequence ID" value="MBB5143923.1"/>
    <property type="molecule type" value="Genomic_DNA"/>
</dbReference>
<sequence>MSEELYTPESDDLEILSSERICGNCRFWDRSEAMAVPVYDRNGIRRGELAVCPCKRAAVEADAGVSVTLTAKSGRCDNHADAFEPDSDFLDELANPPCCKTYGIHPGVDFPASLQGRAYV</sequence>
<dbReference type="AlphaFoldDB" id="A0A7W8C2Z7"/>
<accession>A0A7W8C2Z7</accession>
<reference evidence="1 2" key="1">
    <citation type="submission" date="2020-08" db="EMBL/GenBank/DDBJ databases">
        <title>Genomic Encyclopedia of Type Strains, Phase IV (KMG-IV): sequencing the most valuable type-strain genomes for metagenomic binning, comparative biology and taxonomic classification.</title>
        <authorList>
            <person name="Goeker M."/>
        </authorList>
    </citation>
    <scope>NUCLEOTIDE SEQUENCE [LARGE SCALE GENOMIC DNA]</scope>
    <source>
        <strain evidence="1 2">DSM 11275</strain>
    </source>
</reference>
<comment type="caution">
    <text evidence="1">The sequence shown here is derived from an EMBL/GenBank/DDBJ whole genome shotgun (WGS) entry which is preliminary data.</text>
</comment>
<protein>
    <submittedName>
        <fullName evidence="1">Uncharacterized protein</fullName>
    </submittedName>
</protein>
<evidence type="ECO:0000313" key="2">
    <source>
        <dbReference type="Proteomes" id="UP000539075"/>
    </source>
</evidence>
<evidence type="ECO:0000313" key="1">
    <source>
        <dbReference type="EMBL" id="MBB5143923.1"/>
    </source>
</evidence>
<gene>
    <name evidence="1" type="ORF">HNQ38_002023</name>
</gene>